<accession>A0A1I1STK5</accession>
<name>A0A1I1STK5_9BACT</name>
<evidence type="ECO:0000313" key="2">
    <source>
        <dbReference type="EMBL" id="SFD49849.1"/>
    </source>
</evidence>
<reference evidence="3" key="1">
    <citation type="submission" date="2016-10" db="EMBL/GenBank/DDBJ databases">
        <authorList>
            <person name="Varghese N."/>
            <person name="Submissions S."/>
        </authorList>
    </citation>
    <scope>NUCLEOTIDE SEQUENCE [LARGE SCALE GENOMIC DNA]</scope>
    <source>
        <strain evidence="3">ATCC 25963</strain>
    </source>
</reference>
<protein>
    <submittedName>
        <fullName evidence="2">Protein phosphatase 2C</fullName>
    </submittedName>
</protein>
<dbReference type="Pfam" id="PF13672">
    <property type="entry name" value="PP2C_2"/>
    <property type="match status" value="1"/>
</dbReference>
<evidence type="ECO:0000259" key="1">
    <source>
        <dbReference type="Pfam" id="PF13672"/>
    </source>
</evidence>
<proteinExistence type="predicted"/>
<dbReference type="InterPro" id="IPR001932">
    <property type="entry name" value="PPM-type_phosphatase-like_dom"/>
</dbReference>
<dbReference type="STRING" id="54.SAMN02745121_00264"/>
<keyword evidence="3" id="KW-1185">Reference proteome</keyword>
<dbReference type="AlphaFoldDB" id="A0A1I1STK5"/>
<organism evidence="2 3">
    <name type="scientific">Nannocystis exedens</name>
    <dbReference type="NCBI Taxonomy" id="54"/>
    <lineage>
        <taxon>Bacteria</taxon>
        <taxon>Pseudomonadati</taxon>
        <taxon>Myxococcota</taxon>
        <taxon>Polyangia</taxon>
        <taxon>Nannocystales</taxon>
        <taxon>Nannocystaceae</taxon>
        <taxon>Nannocystis</taxon>
    </lineage>
</organism>
<dbReference type="SUPFAM" id="SSF81606">
    <property type="entry name" value="PP2C-like"/>
    <property type="match status" value="1"/>
</dbReference>
<dbReference type="InterPro" id="IPR036457">
    <property type="entry name" value="PPM-type-like_dom_sf"/>
</dbReference>
<gene>
    <name evidence="2" type="ORF">SAMN02745121_00264</name>
</gene>
<sequence>MSAPMHSSSPVLEGLRLRAALEPRRADCDLDLGQNYTAGSLVDAGERHLSRRQGGQDHAVALRHRGAVALAVADGVSRVDGHPSQTEVGAALVAELAARAAFDAALRGQSFVEARTHVATVLVRQLLPLWAVLSPNAGTFLHCTLVLAVTTPAWTAIWLVGDGAWGASGSLGRGRSPSSPVSPVAIACYGRRWSAHGREHKPDSPMTVANLCRGGDVEAVVSGLEVVLEAEGPALSLYVATDGLQQEPQADELLRRDDWRRDQLTAALVRPQDCDDLAIAWAHGRLNSSEGTA</sequence>
<dbReference type="Proteomes" id="UP000199400">
    <property type="component" value="Unassembled WGS sequence"/>
</dbReference>
<feature type="domain" description="PPM-type phosphatase" evidence="1">
    <location>
        <begin position="45"/>
        <end position="182"/>
    </location>
</feature>
<dbReference type="EMBL" id="FOMX01000002">
    <property type="protein sequence ID" value="SFD49849.1"/>
    <property type="molecule type" value="Genomic_DNA"/>
</dbReference>
<evidence type="ECO:0000313" key="3">
    <source>
        <dbReference type="Proteomes" id="UP000199400"/>
    </source>
</evidence>